<feature type="domain" description="FYVE-type" evidence="10">
    <location>
        <begin position="610"/>
        <end position="672"/>
    </location>
</feature>
<dbReference type="EnsemblPlants" id="OGLUM01G31730.1">
    <property type="protein sequence ID" value="OGLUM01G31730.1"/>
    <property type="gene ID" value="OGLUM01G31730"/>
</dbReference>
<protein>
    <recommendedName>
        <fullName evidence="14">FYVE-type domain-containing protein</fullName>
    </recommendedName>
</protein>
<evidence type="ECO:0000313" key="12">
    <source>
        <dbReference type="EnsemblPlants" id="OGLUM01G31730.1"/>
    </source>
</evidence>
<evidence type="ECO:0000256" key="2">
    <source>
        <dbReference type="ARBA" id="ARBA00022737"/>
    </source>
</evidence>
<dbReference type="STRING" id="40148.A0A0D9YDN9"/>
<dbReference type="PANTHER" id="PTHR22870">
    <property type="entry name" value="REGULATOR OF CHROMOSOME CONDENSATION"/>
    <property type="match status" value="1"/>
</dbReference>
<keyword evidence="7" id="KW-0175">Coiled coil</keyword>
<feature type="repeat" description="RCC1" evidence="6">
    <location>
        <begin position="333"/>
        <end position="387"/>
    </location>
</feature>
<reference evidence="12" key="2">
    <citation type="submission" date="2015-04" db="UniProtKB">
        <authorList>
            <consortium name="EnsemblPlants"/>
        </authorList>
    </citation>
    <scope>IDENTIFICATION</scope>
</reference>
<dbReference type="Gene3D" id="2.30.29.30">
    <property type="entry name" value="Pleckstrin-homology domain (PH domain)/Phosphotyrosine-binding domain (PTB)"/>
    <property type="match status" value="1"/>
</dbReference>
<dbReference type="PRINTS" id="PR00633">
    <property type="entry name" value="RCCNDNSATION"/>
</dbReference>
<evidence type="ECO:0000259" key="11">
    <source>
        <dbReference type="PROSITE" id="PS51514"/>
    </source>
</evidence>
<dbReference type="InterPro" id="IPR009091">
    <property type="entry name" value="RCC1/BLIP-II"/>
</dbReference>
<feature type="region of interest" description="Disordered" evidence="8">
    <location>
        <begin position="678"/>
        <end position="714"/>
    </location>
</feature>
<evidence type="ECO:0000256" key="4">
    <source>
        <dbReference type="ARBA" id="ARBA00022833"/>
    </source>
</evidence>
<dbReference type="InterPro" id="IPR013591">
    <property type="entry name" value="Brevis_radix_dom"/>
</dbReference>
<dbReference type="Gramene" id="OGLUM01G31730.1">
    <property type="protein sequence ID" value="OGLUM01G31730.1"/>
    <property type="gene ID" value="OGLUM01G31730"/>
</dbReference>
<feature type="repeat" description="RCC1" evidence="6">
    <location>
        <begin position="554"/>
        <end position="605"/>
    </location>
</feature>
<dbReference type="CDD" id="cd13365">
    <property type="entry name" value="PH_PLC_plant-like"/>
    <property type="match status" value="1"/>
</dbReference>
<sequence length="1050" mass="115644">MTPDETALITLKKGTKLIKYSRRGKPKIRAFRLSSVSDKPQDETSLIWFSHKKEKFLRLSSVTKIIPGQRTAVFGRFLHPEKDYLSFSLIFKNGQRSLDLVCKDQAEVEVWFSALEGLISSFRKKSLINEHKDRVSFSEEVTYYQDRHSYDSTLDIASNISRSFNSAGYCGTNSFSFRKSDVGFDRLNMIRTSAADSSRVSISSALSSYSQGSGTDDIESLGDVYVWGEVWTDVTPSDGHTSSSCSKVDVLIPKPLESDVVLDVNQIACGSRHVALTTRQGEVFTWGEEFGGRLGHGTDADISRPKLVESLSLTVVDLISCGEFHTCAVTTSGDLFNWGDGSYNVGLLGCGTEVSYWLPKKVSGPLEGLQVLSVACGSWHSALTTSSGKLYTFGDGTFGVLGHGDRETLAYPKEVEALSGFKTIKVACGIWHSAAIVEVTNQTGANVMSKKLYTWGDGDKNRLGHGDKEPRLVPKCVQALLEYNFHQLACGHNMTVALATSGRVFTMGSSSNGQLGNPKSDGKQPCLVQDRLASELVEEISCGASHVTVLTSRSEVYTWGMGANGRLGHGDLKDRKKPCLVEALKDRHVKSISCGSNFTTCICIHKWVSGADQSVCTGCRQAFGFTRKRHDCYNCGLVHCHACSSRKVLKAALAPTPGKPHRVCDSCFLKLKAAETGSNNSNRRNAVTRRSIDGREKLERPEIRPSRTTAPAESVKYTEVKAARNDMRASQISSLLQFKDLSFSALQPTAMSPAVTMSPAVPALSTPSPYTKKTKSPAPAIPQFPKTDIDNLQKSNELLNQEMLKLQSQVDSLKQKCEAQHEQLQISDKKTKTVVSMATEEYTRCSAVVEFVKFLDNELNGIVHELPSDAAESLKALQNQVQALLREQRSHPSELLNPMDHDGIQLSSGGNALHDFSNHRSGSTRYLFMSQDASSASGSAISLTSEPPSHRGMEHHAKVPNDFVPKHDTHGEVQLIEQFEPGVYVTLIQLKDGSKVFKRVRFSKKKFAENQAEEWWRENQERVFKKYSHPTVPQTTSTKTGSSNEEEHHS</sequence>
<dbReference type="InterPro" id="IPR051210">
    <property type="entry name" value="Ub_ligase/GEF_domain"/>
</dbReference>
<evidence type="ECO:0000313" key="13">
    <source>
        <dbReference type="Proteomes" id="UP000026961"/>
    </source>
</evidence>
<dbReference type="FunFam" id="2.130.10.30:FF:000028">
    <property type="entry name" value="PH, RCC1 and FYVE domains-containing protein 1"/>
    <property type="match status" value="1"/>
</dbReference>
<dbReference type="Pfam" id="PF25390">
    <property type="entry name" value="WD40_RLD"/>
    <property type="match status" value="1"/>
</dbReference>
<dbReference type="InterPro" id="IPR058923">
    <property type="entry name" value="RCC1-like_dom"/>
</dbReference>
<feature type="repeat" description="RCC1" evidence="6">
    <location>
        <begin position="281"/>
        <end position="332"/>
    </location>
</feature>
<dbReference type="PANTHER" id="PTHR22870:SF456">
    <property type="entry name" value="OS01G0700200 PROTEIN"/>
    <property type="match status" value="1"/>
</dbReference>
<dbReference type="Gene3D" id="2.130.10.30">
    <property type="entry name" value="Regulator of chromosome condensation 1/beta-lactamase-inhibitor protein II"/>
    <property type="match status" value="2"/>
</dbReference>
<evidence type="ECO:0008006" key="14">
    <source>
        <dbReference type="Google" id="ProtNLM"/>
    </source>
</evidence>
<dbReference type="SUPFAM" id="SSF50729">
    <property type="entry name" value="PH domain-like"/>
    <property type="match status" value="1"/>
</dbReference>
<name>A0A0D9YDN9_9ORYZ</name>
<dbReference type="Proteomes" id="UP000026961">
    <property type="component" value="Chromosome 1"/>
</dbReference>
<evidence type="ECO:0000259" key="9">
    <source>
        <dbReference type="PROSITE" id="PS50003"/>
    </source>
</evidence>
<feature type="region of interest" description="Disordered" evidence="8">
    <location>
        <begin position="1026"/>
        <end position="1050"/>
    </location>
</feature>
<dbReference type="Pfam" id="PF01363">
    <property type="entry name" value="FYVE"/>
    <property type="match status" value="1"/>
</dbReference>
<accession>A0A0D9YDN9</accession>
<dbReference type="PROSITE" id="PS50178">
    <property type="entry name" value="ZF_FYVE"/>
    <property type="match status" value="1"/>
</dbReference>
<feature type="domain" description="BRX" evidence="11">
    <location>
        <begin position="973"/>
        <end position="1028"/>
    </location>
</feature>
<feature type="repeat" description="RCC1" evidence="6">
    <location>
        <begin position="388"/>
        <end position="439"/>
    </location>
</feature>
<feature type="repeat" description="RCC1" evidence="6">
    <location>
        <begin position="502"/>
        <end position="553"/>
    </location>
</feature>
<dbReference type="SUPFAM" id="SSF57903">
    <property type="entry name" value="FYVE/PHD zinc finger"/>
    <property type="match status" value="1"/>
</dbReference>
<dbReference type="AlphaFoldDB" id="A0A0D9YDN9"/>
<dbReference type="InterPro" id="IPR000306">
    <property type="entry name" value="Znf_FYVE"/>
</dbReference>
<evidence type="ECO:0000256" key="5">
    <source>
        <dbReference type="PROSITE-ProRule" id="PRU00091"/>
    </source>
</evidence>
<dbReference type="Pfam" id="PF08381">
    <property type="entry name" value="BRX"/>
    <property type="match status" value="1"/>
</dbReference>
<dbReference type="InterPro" id="IPR000408">
    <property type="entry name" value="Reg_chr_condens"/>
</dbReference>
<keyword evidence="1" id="KW-0479">Metal-binding</keyword>
<evidence type="ECO:0000256" key="3">
    <source>
        <dbReference type="ARBA" id="ARBA00022771"/>
    </source>
</evidence>
<reference evidence="12" key="1">
    <citation type="submission" date="2013-08" db="EMBL/GenBank/DDBJ databases">
        <title>Oryza genome evolution.</title>
        <authorList>
            <person name="Wing R.A."/>
            <person name="Panaud O."/>
            <person name="Oliveira A.C."/>
        </authorList>
    </citation>
    <scope>NUCLEOTIDE SEQUENCE</scope>
</reference>
<evidence type="ECO:0000256" key="6">
    <source>
        <dbReference type="PROSITE-ProRule" id="PRU00235"/>
    </source>
</evidence>
<organism evidence="12">
    <name type="scientific">Oryza glumipatula</name>
    <dbReference type="NCBI Taxonomy" id="40148"/>
    <lineage>
        <taxon>Eukaryota</taxon>
        <taxon>Viridiplantae</taxon>
        <taxon>Streptophyta</taxon>
        <taxon>Embryophyta</taxon>
        <taxon>Tracheophyta</taxon>
        <taxon>Spermatophyta</taxon>
        <taxon>Magnoliopsida</taxon>
        <taxon>Liliopsida</taxon>
        <taxon>Poales</taxon>
        <taxon>Poaceae</taxon>
        <taxon>BOP clade</taxon>
        <taxon>Oryzoideae</taxon>
        <taxon>Oryzeae</taxon>
        <taxon>Oryzinae</taxon>
        <taxon>Oryza</taxon>
    </lineage>
</organism>
<evidence type="ECO:0000256" key="8">
    <source>
        <dbReference type="SAM" id="MobiDB-lite"/>
    </source>
</evidence>
<feature type="compositionally biased region" description="Basic and acidic residues" evidence="8">
    <location>
        <begin position="690"/>
        <end position="705"/>
    </location>
</feature>
<dbReference type="SMART" id="SM00064">
    <property type="entry name" value="FYVE"/>
    <property type="match status" value="1"/>
</dbReference>
<reference evidence="12" key="3">
    <citation type="submission" date="2018-05" db="EMBL/GenBank/DDBJ databases">
        <title>OgluRS3 (Oryza glumaepatula Reference Sequence Version 3).</title>
        <authorList>
            <person name="Zhang J."/>
            <person name="Kudrna D."/>
            <person name="Lee S."/>
            <person name="Talag J."/>
            <person name="Welchert J."/>
            <person name="Wing R.A."/>
        </authorList>
    </citation>
    <scope>NUCLEOTIDE SEQUENCE [LARGE SCALE GENOMIC DNA]</scope>
</reference>
<dbReference type="PROSITE" id="PS51514">
    <property type="entry name" value="BRX"/>
    <property type="match status" value="1"/>
</dbReference>
<dbReference type="InterPro" id="IPR011993">
    <property type="entry name" value="PH-like_dom_sf"/>
</dbReference>
<evidence type="ECO:0000259" key="10">
    <source>
        <dbReference type="PROSITE" id="PS50178"/>
    </source>
</evidence>
<feature type="compositionally biased region" description="Polar residues" evidence="8">
    <location>
        <begin position="1031"/>
        <end position="1043"/>
    </location>
</feature>
<dbReference type="eggNOG" id="ENOG502QVGP">
    <property type="taxonomic scope" value="Eukaryota"/>
</dbReference>
<dbReference type="HOGENOM" id="CLU_005343_0_0_1"/>
<evidence type="ECO:0000256" key="1">
    <source>
        <dbReference type="ARBA" id="ARBA00022723"/>
    </source>
</evidence>
<keyword evidence="4" id="KW-0862">Zinc</keyword>
<dbReference type="PROSITE" id="PS50012">
    <property type="entry name" value="RCC1_3"/>
    <property type="match status" value="6"/>
</dbReference>
<keyword evidence="13" id="KW-1185">Reference proteome</keyword>
<keyword evidence="2" id="KW-0677">Repeat</keyword>
<feature type="domain" description="PH" evidence="9">
    <location>
        <begin position="1"/>
        <end position="120"/>
    </location>
</feature>
<feature type="repeat" description="RCC1" evidence="6">
    <location>
        <begin position="450"/>
        <end position="501"/>
    </location>
</feature>
<dbReference type="InterPro" id="IPR017455">
    <property type="entry name" value="Znf_FYVE-rel"/>
</dbReference>
<dbReference type="PROSITE" id="PS00626">
    <property type="entry name" value="RCC1_2"/>
    <property type="match status" value="1"/>
</dbReference>
<evidence type="ECO:0000256" key="7">
    <source>
        <dbReference type="SAM" id="Coils"/>
    </source>
</evidence>
<dbReference type="SUPFAM" id="SSF50985">
    <property type="entry name" value="RCC1/BLIP-II"/>
    <property type="match status" value="1"/>
</dbReference>
<dbReference type="InterPro" id="IPR013083">
    <property type="entry name" value="Znf_RING/FYVE/PHD"/>
</dbReference>
<dbReference type="Gene3D" id="3.30.40.10">
    <property type="entry name" value="Zinc/RING finger domain, C3HC4 (zinc finger)"/>
    <property type="match status" value="1"/>
</dbReference>
<dbReference type="PROSITE" id="PS50003">
    <property type="entry name" value="PH_DOMAIN"/>
    <property type="match status" value="1"/>
</dbReference>
<proteinExistence type="predicted"/>
<dbReference type="GO" id="GO:0008270">
    <property type="term" value="F:zinc ion binding"/>
    <property type="evidence" value="ECO:0007669"/>
    <property type="project" value="UniProtKB-KW"/>
</dbReference>
<feature type="coiled-coil region" evidence="7">
    <location>
        <begin position="789"/>
        <end position="823"/>
    </location>
</feature>
<dbReference type="InterPro" id="IPR001849">
    <property type="entry name" value="PH_domain"/>
</dbReference>
<dbReference type="InterPro" id="IPR011011">
    <property type="entry name" value="Znf_FYVE_PHD"/>
</dbReference>
<keyword evidence="3 5" id="KW-0863">Zinc-finger</keyword>